<evidence type="ECO:0000313" key="3">
    <source>
        <dbReference type="Proteomes" id="UP000277999"/>
    </source>
</evidence>
<dbReference type="InterPro" id="IPR002686">
    <property type="entry name" value="Transposase_17"/>
</dbReference>
<gene>
    <name evidence="2" type="ORF">D9O40_02460</name>
</gene>
<dbReference type="AlphaFoldDB" id="A0A3M0T119"/>
<dbReference type="SUPFAM" id="SSF143422">
    <property type="entry name" value="Transposase IS200-like"/>
    <property type="match status" value="1"/>
</dbReference>
<dbReference type="GO" id="GO:0006313">
    <property type="term" value="P:DNA transposition"/>
    <property type="evidence" value="ECO:0007669"/>
    <property type="project" value="InterPro"/>
</dbReference>
<dbReference type="InterPro" id="IPR036515">
    <property type="entry name" value="Transposase_17_sf"/>
</dbReference>
<name>A0A3M0T119_9CLOT</name>
<evidence type="ECO:0000313" key="2">
    <source>
        <dbReference type="EMBL" id="RMD04329.1"/>
    </source>
</evidence>
<protein>
    <submittedName>
        <fullName evidence="2">Transposase</fullName>
    </submittedName>
</protein>
<dbReference type="Gene3D" id="3.30.70.1290">
    <property type="entry name" value="Transposase IS200-like"/>
    <property type="match status" value="1"/>
</dbReference>
<sequence>MAKKKLIWYPNAMYHVTSRGNRRSNIFKEEEDYLVYLENLKEALEYYKNIYEVISYTLMTNHVHLQIKTKDKHIWYLISRINKSYARNFNNKYNYVGHLFQSRYNAEIIEKDEYVLEASRYIHLNPVRAKMVEKPEDYRWSSYSMYIGKEEEKLIHNEIILSYFKGNRDLYKQYVESVL</sequence>
<organism evidence="2 3">
    <name type="scientific">Clostridium autoethanogenum</name>
    <dbReference type="NCBI Taxonomy" id="84023"/>
    <lineage>
        <taxon>Bacteria</taxon>
        <taxon>Bacillati</taxon>
        <taxon>Bacillota</taxon>
        <taxon>Clostridia</taxon>
        <taxon>Eubacteriales</taxon>
        <taxon>Clostridiaceae</taxon>
        <taxon>Clostridium</taxon>
    </lineage>
</organism>
<reference evidence="2 3" key="1">
    <citation type="submission" date="2018-10" db="EMBL/GenBank/DDBJ databases">
        <title>Genome-centric metagenomics revealed C2 chemical producing, CO utilizing Clostridium with novel acetogenic gene cluster.</title>
        <authorList>
            <person name="Kang H."/>
            <person name="Park B."/>
            <person name="Choi I.G."/>
            <person name="Chang I.S."/>
        </authorList>
    </citation>
    <scope>NUCLEOTIDE SEQUENCE [LARGE SCALE GENOMIC DNA]</scope>
    <source>
        <strain evidence="2 3">H21-9</strain>
    </source>
</reference>
<dbReference type="Pfam" id="PF01797">
    <property type="entry name" value="Y1_Tnp"/>
    <property type="match status" value="1"/>
</dbReference>
<dbReference type="PANTHER" id="PTHR34322:SF2">
    <property type="entry name" value="TRANSPOSASE IS200-LIKE DOMAIN-CONTAINING PROTEIN"/>
    <property type="match status" value="1"/>
</dbReference>
<dbReference type="GO" id="GO:0004803">
    <property type="term" value="F:transposase activity"/>
    <property type="evidence" value="ECO:0007669"/>
    <property type="project" value="InterPro"/>
</dbReference>
<dbReference type="EMBL" id="RFAQ01000003">
    <property type="protein sequence ID" value="RMD04329.1"/>
    <property type="molecule type" value="Genomic_DNA"/>
</dbReference>
<dbReference type="SMART" id="SM01321">
    <property type="entry name" value="Y1_Tnp"/>
    <property type="match status" value="1"/>
</dbReference>
<feature type="domain" description="Transposase IS200-like" evidence="1">
    <location>
        <begin position="9"/>
        <end position="125"/>
    </location>
</feature>
<proteinExistence type="predicted"/>
<dbReference type="PANTHER" id="PTHR34322">
    <property type="entry name" value="TRANSPOSASE, Y1_TNP DOMAIN-CONTAINING"/>
    <property type="match status" value="1"/>
</dbReference>
<dbReference type="Proteomes" id="UP000277999">
    <property type="component" value="Unassembled WGS sequence"/>
</dbReference>
<dbReference type="GO" id="GO:0003677">
    <property type="term" value="F:DNA binding"/>
    <property type="evidence" value="ECO:0007669"/>
    <property type="project" value="InterPro"/>
</dbReference>
<comment type="caution">
    <text evidence="2">The sequence shown here is derived from an EMBL/GenBank/DDBJ whole genome shotgun (WGS) entry which is preliminary data.</text>
</comment>
<accession>A0A3M0T119</accession>
<dbReference type="RefSeq" id="WP_122057830.1">
    <property type="nucleotide sequence ID" value="NZ_RFAQ01000003.1"/>
</dbReference>
<evidence type="ECO:0000259" key="1">
    <source>
        <dbReference type="SMART" id="SM01321"/>
    </source>
</evidence>